<sequence>MGYGLNRFVTHVDQNLICSICAGVLENAVITPCGHSFCDECLHIWLNRPNTTTCPSCRSDVSDHDVIPVLALRGVVEGLAVHCDNEENGCKMVLKLDKLKAHLQVCEFGLIECGACGKSVKRHELPDHHADCEIIKDLVARHKKRTKEEPTIDGLTRQIAVLELDLNKTKRSLMESEGDVRRVKIELRELQFQLEMRMYDENSEFDPDWDPDYNYGYSPASIAQLASLVMRYLLNKPYYVDRNRIFNAVKRCYDYYRGYAGYSQDVHMLLATSYASNWFTENQRSNFDSWLRNLARERLLTSG</sequence>
<dbReference type="PROSITE" id="PS50089">
    <property type="entry name" value="ZF_RING_2"/>
    <property type="match status" value="1"/>
</dbReference>
<dbReference type="PANTHER" id="PTHR10131">
    <property type="entry name" value="TNF RECEPTOR ASSOCIATED FACTOR"/>
    <property type="match status" value="1"/>
</dbReference>
<dbReference type="SUPFAM" id="SSF49599">
    <property type="entry name" value="TRAF domain-like"/>
    <property type="match status" value="1"/>
</dbReference>
<evidence type="ECO:0000256" key="2">
    <source>
        <dbReference type="ARBA" id="ARBA00022771"/>
    </source>
</evidence>
<dbReference type="PANTHER" id="PTHR10131:SF157">
    <property type="entry name" value="RECEPTOR-ASSOCIATED FACTOR, PUTATIVE-RELATED"/>
    <property type="match status" value="1"/>
</dbReference>
<organism evidence="6 7">
    <name type="scientific">Porites evermanni</name>
    <dbReference type="NCBI Taxonomy" id="104178"/>
    <lineage>
        <taxon>Eukaryota</taxon>
        <taxon>Metazoa</taxon>
        <taxon>Cnidaria</taxon>
        <taxon>Anthozoa</taxon>
        <taxon>Hexacorallia</taxon>
        <taxon>Scleractinia</taxon>
        <taxon>Fungiina</taxon>
        <taxon>Poritidae</taxon>
        <taxon>Porites</taxon>
    </lineage>
</organism>
<name>A0ABN8M5H0_9CNID</name>
<evidence type="ECO:0000313" key="7">
    <source>
        <dbReference type="Proteomes" id="UP001159427"/>
    </source>
</evidence>
<accession>A0ABN8M5H0</accession>
<evidence type="ECO:0000313" key="6">
    <source>
        <dbReference type="EMBL" id="CAH3024399.1"/>
    </source>
</evidence>
<keyword evidence="7" id="KW-1185">Reference proteome</keyword>
<evidence type="ECO:0000259" key="5">
    <source>
        <dbReference type="PROSITE" id="PS50089"/>
    </source>
</evidence>
<dbReference type="InterPro" id="IPR013083">
    <property type="entry name" value="Znf_RING/FYVE/PHD"/>
</dbReference>
<keyword evidence="1" id="KW-0479">Metal-binding</keyword>
<dbReference type="InterPro" id="IPR017907">
    <property type="entry name" value="Znf_RING_CS"/>
</dbReference>
<dbReference type="EMBL" id="CALNXI010000302">
    <property type="protein sequence ID" value="CAH3024399.1"/>
    <property type="molecule type" value="Genomic_DNA"/>
</dbReference>
<keyword evidence="3" id="KW-0862">Zinc</keyword>
<dbReference type="Proteomes" id="UP001159427">
    <property type="component" value="Unassembled WGS sequence"/>
</dbReference>
<evidence type="ECO:0000256" key="4">
    <source>
        <dbReference type="PROSITE-ProRule" id="PRU00175"/>
    </source>
</evidence>
<dbReference type="InterPro" id="IPR001841">
    <property type="entry name" value="Znf_RING"/>
</dbReference>
<dbReference type="SMART" id="SM00184">
    <property type="entry name" value="RING"/>
    <property type="match status" value="1"/>
</dbReference>
<dbReference type="SUPFAM" id="SSF57850">
    <property type="entry name" value="RING/U-box"/>
    <property type="match status" value="1"/>
</dbReference>
<dbReference type="Pfam" id="PF13923">
    <property type="entry name" value="zf-C3HC4_2"/>
    <property type="match status" value="1"/>
</dbReference>
<dbReference type="PROSITE" id="PS00518">
    <property type="entry name" value="ZF_RING_1"/>
    <property type="match status" value="1"/>
</dbReference>
<feature type="domain" description="RING-type" evidence="5">
    <location>
        <begin position="18"/>
        <end position="58"/>
    </location>
</feature>
<keyword evidence="2 4" id="KW-0863">Zinc-finger</keyword>
<reference evidence="6 7" key="1">
    <citation type="submission" date="2022-05" db="EMBL/GenBank/DDBJ databases">
        <authorList>
            <consortium name="Genoscope - CEA"/>
            <person name="William W."/>
        </authorList>
    </citation>
    <scope>NUCLEOTIDE SEQUENCE [LARGE SCALE GENOMIC DNA]</scope>
</reference>
<proteinExistence type="predicted"/>
<comment type="caution">
    <text evidence="6">The sequence shown here is derived from an EMBL/GenBank/DDBJ whole genome shotgun (WGS) entry which is preliminary data.</text>
</comment>
<dbReference type="Gene3D" id="3.30.40.10">
    <property type="entry name" value="Zinc/RING finger domain, C3HC4 (zinc finger)"/>
    <property type="match status" value="2"/>
</dbReference>
<gene>
    <name evidence="6" type="ORF">PEVE_00022779</name>
</gene>
<evidence type="ECO:0000256" key="3">
    <source>
        <dbReference type="ARBA" id="ARBA00022833"/>
    </source>
</evidence>
<evidence type="ECO:0000256" key="1">
    <source>
        <dbReference type="ARBA" id="ARBA00022723"/>
    </source>
</evidence>
<protein>
    <recommendedName>
        <fullName evidence="5">RING-type domain-containing protein</fullName>
    </recommendedName>
</protein>